<dbReference type="Gene3D" id="1.10.150.130">
    <property type="match status" value="1"/>
</dbReference>
<dbReference type="InterPro" id="IPR002104">
    <property type="entry name" value="Integrase_catalytic"/>
</dbReference>
<dbReference type="SUPFAM" id="SSF56349">
    <property type="entry name" value="DNA breaking-rejoining enzymes"/>
    <property type="match status" value="1"/>
</dbReference>
<dbReference type="RefSeq" id="WP_107011036.1">
    <property type="nucleotide sequence ID" value="NZ_CP028136.1"/>
</dbReference>
<dbReference type="CDD" id="cd01185">
    <property type="entry name" value="INTN1_C_like"/>
    <property type="match status" value="1"/>
</dbReference>
<evidence type="ECO:0000313" key="6">
    <source>
        <dbReference type="Proteomes" id="UP000241507"/>
    </source>
</evidence>
<dbReference type="GO" id="GO:0003677">
    <property type="term" value="F:DNA binding"/>
    <property type="evidence" value="ECO:0007669"/>
    <property type="project" value="UniProtKB-KW"/>
</dbReference>
<keyword evidence="2" id="KW-0238">DNA-binding</keyword>
<proteinExistence type="inferred from homology"/>
<dbReference type="KEGG" id="grs:C7S20_02705"/>
<dbReference type="GO" id="GO:0006310">
    <property type="term" value="P:DNA recombination"/>
    <property type="evidence" value="ECO:0007669"/>
    <property type="project" value="UniProtKB-KW"/>
</dbReference>
<feature type="domain" description="Tyr recombinase" evidence="4">
    <location>
        <begin position="222"/>
        <end position="397"/>
    </location>
</feature>
<name>A0A2R3Z1Z0_9FLAO</name>
<comment type="similarity">
    <text evidence="1">Belongs to the 'phage' integrase family.</text>
</comment>
<dbReference type="InterPro" id="IPR011010">
    <property type="entry name" value="DNA_brk_join_enz"/>
</dbReference>
<dbReference type="Gene3D" id="1.10.443.10">
    <property type="entry name" value="Intergrase catalytic core"/>
    <property type="match status" value="1"/>
</dbReference>
<reference evidence="6" key="1">
    <citation type="submission" date="2018-03" db="EMBL/GenBank/DDBJ databases">
        <title>Gramella fulva sp. nov., isolated from a dry surface of tidal flat.</title>
        <authorList>
            <person name="Hwang S.H."/>
            <person name="Hwang W.M."/>
            <person name="Kang K."/>
            <person name="Ahn T.-Y."/>
        </authorList>
    </citation>
    <scope>NUCLEOTIDE SEQUENCE [LARGE SCALE GENOMIC DNA]</scope>
    <source>
        <strain evidence="6">SH35</strain>
    </source>
</reference>
<dbReference type="Proteomes" id="UP000241507">
    <property type="component" value="Chromosome"/>
</dbReference>
<dbReference type="PANTHER" id="PTHR30349">
    <property type="entry name" value="PHAGE INTEGRASE-RELATED"/>
    <property type="match status" value="1"/>
</dbReference>
<evidence type="ECO:0000256" key="2">
    <source>
        <dbReference type="ARBA" id="ARBA00023125"/>
    </source>
</evidence>
<gene>
    <name evidence="5" type="ORF">C7S20_02705</name>
</gene>
<evidence type="ECO:0000313" key="5">
    <source>
        <dbReference type="EMBL" id="AVR44258.1"/>
    </source>
</evidence>
<dbReference type="InterPro" id="IPR050090">
    <property type="entry name" value="Tyrosine_recombinase_XerCD"/>
</dbReference>
<dbReference type="AlphaFoldDB" id="A0A2R3Z1Z0"/>
<dbReference type="InterPro" id="IPR013762">
    <property type="entry name" value="Integrase-like_cat_sf"/>
</dbReference>
<dbReference type="Pfam" id="PF17293">
    <property type="entry name" value="Arm-DNA-bind_5"/>
    <property type="match status" value="1"/>
</dbReference>
<dbReference type="PROSITE" id="PS51898">
    <property type="entry name" value="TYR_RECOMBINASE"/>
    <property type="match status" value="1"/>
</dbReference>
<dbReference type="InterPro" id="IPR035386">
    <property type="entry name" value="Arm-DNA-bind_5"/>
</dbReference>
<keyword evidence="3" id="KW-0233">DNA recombination</keyword>
<dbReference type="Pfam" id="PF00589">
    <property type="entry name" value="Phage_integrase"/>
    <property type="match status" value="1"/>
</dbReference>
<evidence type="ECO:0000256" key="1">
    <source>
        <dbReference type="ARBA" id="ARBA00008857"/>
    </source>
</evidence>
<accession>A0A2R3Z1Z0</accession>
<organism evidence="5 6">
    <name type="scientific">Christiangramia fulva</name>
    <dbReference type="NCBI Taxonomy" id="2126553"/>
    <lineage>
        <taxon>Bacteria</taxon>
        <taxon>Pseudomonadati</taxon>
        <taxon>Bacteroidota</taxon>
        <taxon>Flavobacteriia</taxon>
        <taxon>Flavobacteriales</taxon>
        <taxon>Flavobacteriaceae</taxon>
        <taxon>Christiangramia</taxon>
    </lineage>
</organism>
<dbReference type="PANTHER" id="PTHR30349:SF64">
    <property type="entry name" value="PROPHAGE INTEGRASE INTD-RELATED"/>
    <property type="match status" value="1"/>
</dbReference>
<protein>
    <submittedName>
        <fullName evidence="5">Integrase</fullName>
    </submittedName>
</protein>
<evidence type="ECO:0000256" key="3">
    <source>
        <dbReference type="ARBA" id="ARBA00023172"/>
    </source>
</evidence>
<dbReference type="OrthoDB" id="892893at2"/>
<dbReference type="InterPro" id="IPR025269">
    <property type="entry name" value="SAM-like_dom"/>
</dbReference>
<dbReference type="EMBL" id="CP028136">
    <property type="protein sequence ID" value="AVR44258.1"/>
    <property type="molecule type" value="Genomic_DNA"/>
</dbReference>
<dbReference type="InterPro" id="IPR010998">
    <property type="entry name" value="Integrase_recombinase_N"/>
</dbReference>
<dbReference type="GO" id="GO:0015074">
    <property type="term" value="P:DNA integration"/>
    <property type="evidence" value="ECO:0007669"/>
    <property type="project" value="InterPro"/>
</dbReference>
<sequence>MKSRSTFSVLFWINTSRTSLEQSKLYARITLNGKRVNLSLKHEIPANDWDKKRSKVKGRTPEAQEINEYIQHVRAELYSSYRELMKADAEVTAEAVKAHFLGEEEDQKSLQDLFDYHNLHHNHNLSAATMSHYRTTQNYLLEYIYKINGKEDIHLNKLDFNFVTGFETFLRTYHPKHYHGTMSNNGAMKHLQRFRKMIRIALNLGWISNNPLKGYKIKMEKKEREFLTAPELASIENYATSVERLEIVKDLFVFSCYTGLSYCDLIVLNNSHLATIDDKKWILTKRAKTDTAVRLPLLKAPVDILEKYRDHPRRGEDNLLPRLSNQKLNSYLKELADKCKINKHLTFHMARHTFATTVTLTNGVPIETVSKILGHTRLATTQIYARVLDQKISQDMELLQRKLDIEH</sequence>
<dbReference type="Pfam" id="PF13102">
    <property type="entry name" value="Phage_int_SAM_5"/>
    <property type="match status" value="1"/>
</dbReference>
<keyword evidence="6" id="KW-1185">Reference proteome</keyword>
<evidence type="ECO:0000259" key="4">
    <source>
        <dbReference type="PROSITE" id="PS51898"/>
    </source>
</evidence>